<dbReference type="PANTHER" id="PTHR43646:SF2">
    <property type="entry name" value="GLYCOSYLTRANSFERASE 2-LIKE DOMAIN-CONTAINING PROTEIN"/>
    <property type="match status" value="1"/>
</dbReference>
<accession>A0A0G1LVW9</accession>
<comment type="caution">
    <text evidence="7">The sequence shown here is derived from an EMBL/GenBank/DDBJ whole genome shotgun (WGS) entry which is preliminary data.</text>
</comment>
<dbReference type="GO" id="GO:0005886">
    <property type="term" value="C:plasma membrane"/>
    <property type="evidence" value="ECO:0007669"/>
    <property type="project" value="UniProtKB-SubCell"/>
</dbReference>
<keyword evidence="5" id="KW-0472">Membrane</keyword>
<feature type="domain" description="Glycosyltransferase 2-like" evidence="6">
    <location>
        <begin position="10"/>
        <end position="130"/>
    </location>
</feature>
<evidence type="ECO:0000313" key="7">
    <source>
        <dbReference type="EMBL" id="KKT72967.1"/>
    </source>
</evidence>
<dbReference type="STRING" id="1618384.UW68_C0020G0021"/>
<reference evidence="7 8" key="1">
    <citation type="journal article" date="2015" name="Nature">
        <title>rRNA introns, odd ribosomes, and small enigmatic genomes across a large radiation of phyla.</title>
        <authorList>
            <person name="Brown C.T."/>
            <person name="Hug L.A."/>
            <person name="Thomas B.C."/>
            <person name="Sharon I."/>
            <person name="Castelle C.J."/>
            <person name="Singh A."/>
            <person name="Wilkins M.J."/>
            <person name="Williams K.H."/>
            <person name="Banfield J.F."/>
        </authorList>
    </citation>
    <scope>NUCLEOTIDE SEQUENCE [LARGE SCALE GENOMIC DNA]</scope>
</reference>
<organism evidence="7 8">
    <name type="scientific">Candidatus Collierbacteria bacterium GW2011_GWB1_44_6</name>
    <dbReference type="NCBI Taxonomy" id="1618384"/>
    <lineage>
        <taxon>Bacteria</taxon>
        <taxon>Candidatus Collieribacteriota</taxon>
    </lineage>
</organism>
<dbReference type="EMBL" id="LCJG01000020">
    <property type="protein sequence ID" value="KKT72967.1"/>
    <property type="molecule type" value="Genomic_DNA"/>
</dbReference>
<evidence type="ECO:0000256" key="4">
    <source>
        <dbReference type="ARBA" id="ARBA00022679"/>
    </source>
</evidence>
<protein>
    <submittedName>
        <fullName evidence="7">Glycosyl transferase family 2</fullName>
    </submittedName>
</protein>
<dbReference type="AlphaFoldDB" id="A0A0G1LVW9"/>
<evidence type="ECO:0000313" key="8">
    <source>
        <dbReference type="Proteomes" id="UP000034835"/>
    </source>
</evidence>
<dbReference type="Proteomes" id="UP000034835">
    <property type="component" value="Unassembled WGS sequence"/>
</dbReference>
<gene>
    <name evidence="7" type="ORF">UW68_C0020G0021</name>
</gene>
<dbReference type="Pfam" id="PF00535">
    <property type="entry name" value="Glycos_transf_2"/>
    <property type="match status" value="1"/>
</dbReference>
<evidence type="ECO:0000256" key="5">
    <source>
        <dbReference type="ARBA" id="ARBA00023136"/>
    </source>
</evidence>
<dbReference type="PANTHER" id="PTHR43646">
    <property type="entry name" value="GLYCOSYLTRANSFERASE"/>
    <property type="match status" value="1"/>
</dbReference>
<evidence type="ECO:0000256" key="3">
    <source>
        <dbReference type="ARBA" id="ARBA00022676"/>
    </source>
</evidence>
<proteinExistence type="predicted"/>
<dbReference type="InterPro" id="IPR001173">
    <property type="entry name" value="Glyco_trans_2-like"/>
</dbReference>
<dbReference type="SUPFAM" id="SSF53448">
    <property type="entry name" value="Nucleotide-diphospho-sugar transferases"/>
    <property type="match status" value="1"/>
</dbReference>
<dbReference type="Gene3D" id="3.90.550.10">
    <property type="entry name" value="Spore Coat Polysaccharide Biosynthesis Protein SpsA, Chain A"/>
    <property type="match status" value="1"/>
</dbReference>
<keyword evidence="3" id="KW-0328">Glycosyltransferase</keyword>
<evidence type="ECO:0000259" key="6">
    <source>
        <dbReference type="Pfam" id="PF00535"/>
    </source>
</evidence>
<name>A0A0G1LVW9_9BACT</name>
<dbReference type="GO" id="GO:0016757">
    <property type="term" value="F:glycosyltransferase activity"/>
    <property type="evidence" value="ECO:0007669"/>
    <property type="project" value="UniProtKB-KW"/>
</dbReference>
<evidence type="ECO:0000256" key="1">
    <source>
        <dbReference type="ARBA" id="ARBA00004236"/>
    </source>
</evidence>
<evidence type="ECO:0000256" key="2">
    <source>
        <dbReference type="ARBA" id="ARBA00022475"/>
    </source>
</evidence>
<sequence length="290" mass="33246">MTETKKPFFSIVIPVLNEEKYLPLLLRDLSEQKIHDFEVIIVDGHSTDNSIKNAKIFNKLLPSLTIVNSEVRNVSVQRNLGAKISKGKYLLFNDADNRLPDYFLEGVRFQLHVKPIDIFTCWFHPDSQRSSDKAVATYMNLLVETASILNQPAAYGAMIGCLRKIYQKIGGFNPEVGFAEDTEFVNRGFKKGFSFGVIHEPRFVYSFRRFRKIGKIKLIQKYALLNLKYLTNQKVDQKKEYPMGGGYLESNAKISPDFIKTIQKVLKNKGTRSKIIDKIRSLISLEENNP</sequence>
<comment type="subcellular location">
    <subcellularLocation>
        <location evidence="1">Cell membrane</location>
    </subcellularLocation>
</comment>
<dbReference type="InterPro" id="IPR029044">
    <property type="entry name" value="Nucleotide-diphossugar_trans"/>
</dbReference>
<keyword evidence="4 7" id="KW-0808">Transferase</keyword>
<keyword evidence="2" id="KW-1003">Cell membrane</keyword>